<reference evidence="11" key="1">
    <citation type="journal article" date="2013" name="Science">
        <title>The Amborella genome and the evolution of flowering plants.</title>
        <authorList>
            <consortium name="Amborella Genome Project"/>
        </authorList>
    </citation>
    <scope>NUCLEOTIDE SEQUENCE [LARGE SCALE GENOMIC DNA]</scope>
</reference>
<accession>W1PET2</accession>
<dbReference type="GO" id="GO:0005634">
    <property type="term" value="C:nucleus"/>
    <property type="evidence" value="ECO:0007669"/>
    <property type="project" value="UniProtKB-SubCell"/>
</dbReference>
<evidence type="ECO:0000256" key="3">
    <source>
        <dbReference type="ARBA" id="ARBA00023125"/>
    </source>
</evidence>
<keyword evidence="3" id="KW-0238">DNA-binding</keyword>
<dbReference type="PANTHER" id="PTHR31985">
    <property type="entry name" value="ETHYLENE-RESPONSIVE TRANSCRIPTION FACTOR ERF042-RELATED"/>
    <property type="match status" value="1"/>
</dbReference>
<feature type="region of interest" description="Disordered" evidence="8">
    <location>
        <begin position="108"/>
        <end position="140"/>
    </location>
</feature>
<keyword evidence="6" id="KW-0539">Nucleus</keyword>
<keyword evidence="4" id="KW-0010">Activator</keyword>
<sequence length="202" mass="22106">MVKSSTGAMAASTSRKTDCSGYNGSKFKGIRKRKWGKWVSEVRLPNSRERIWLGSYDTAEKAARAYDAAVFCLRGPTAHFNFPANHPKIQSSGRLTADEIRAVAAQFANEAPAPTSTSTSTVKDPPESPVESEQTVQESDSNWSFIESLLSDSSNSGFSGVDFNFPCPLLDDFPSENLTFPAVDYDGFEDSAFSDDSLLWSF</sequence>
<dbReference type="KEGG" id="atr:18433762"/>
<dbReference type="InterPro" id="IPR036955">
    <property type="entry name" value="AP2/ERF_dom_sf"/>
</dbReference>
<dbReference type="InterPro" id="IPR016177">
    <property type="entry name" value="DNA-bd_dom_sf"/>
</dbReference>
<dbReference type="EMBL" id="KI394011">
    <property type="protein sequence ID" value="ERN05580.1"/>
    <property type="molecule type" value="Genomic_DNA"/>
</dbReference>
<dbReference type="Pfam" id="PF00847">
    <property type="entry name" value="AP2"/>
    <property type="match status" value="1"/>
</dbReference>
<comment type="similarity">
    <text evidence="7">Belongs to the AP2/ERF transcription factor family. ERF subfamily.</text>
</comment>
<dbReference type="eggNOG" id="ENOG502RZQP">
    <property type="taxonomic scope" value="Eukaryota"/>
</dbReference>
<evidence type="ECO:0000256" key="8">
    <source>
        <dbReference type="SAM" id="MobiDB-lite"/>
    </source>
</evidence>
<dbReference type="OMA" id="ERDWAFL"/>
<keyword evidence="11" id="KW-1185">Reference proteome</keyword>
<dbReference type="FunFam" id="3.30.730.10:FF:000001">
    <property type="entry name" value="Ethylene-responsive transcription factor 2"/>
    <property type="match status" value="1"/>
</dbReference>
<dbReference type="InterPro" id="IPR051032">
    <property type="entry name" value="AP2/ERF_TF_ERF_subfamily"/>
</dbReference>
<comment type="subcellular location">
    <subcellularLocation>
        <location evidence="1">Nucleus</location>
    </subcellularLocation>
</comment>
<protein>
    <recommendedName>
        <fullName evidence="9">AP2/ERF domain-containing protein</fullName>
    </recommendedName>
</protein>
<dbReference type="HOGENOM" id="CLU_063331_2_1_1"/>
<dbReference type="PANTHER" id="PTHR31985:SF273">
    <property type="entry name" value="ETHYLENE-RESPONSIVE TRANSCRIPTION FACTOR ERF017"/>
    <property type="match status" value="1"/>
</dbReference>
<dbReference type="PRINTS" id="PR00367">
    <property type="entry name" value="ETHRSPELEMNT"/>
</dbReference>
<evidence type="ECO:0000256" key="6">
    <source>
        <dbReference type="ARBA" id="ARBA00023242"/>
    </source>
</evidence>
<evidence type="ECO:0000256" key="5">
    <source>
        <dbReference type="ARBA" id="ARBA00023163"/>
    </source>
</evidence>
<dbReference type="SUPFAM" id="SSF54171">
    <property type="entry name" value="DNA-binding domain"/>
    <property type="match status" value="1"/>
</dbReference>
<feature type="domain" description="AP2/ERF" evidence="9">
    <location>
        <begin position="26"/>
        <end position="83"/>
    </location>
</feature>
<dbReference type="AlphaFoldDB" id="W1PET2"/>
<keyword evidence="5" id="KW-0804">Transcription</keyword>
<evidence type="ECO:0000256" key="7">
    <source>
        <dbReference type="ARBA" id="ARBA00024343"/>
    </source>
</evidence>
<evidence type="ECO:0000259" key="9">
    <source>
        <dbReference type="PROSITE" id="PS51032"/>
    </source>
</evidence>
<dbReference type="Gramene" id="ERN05580">
    <property type="protein sequence ID" value="ERN05580"/>
    <property type="gene ID" value="AMTR_s00007p00268280"/>
</dbReference>
<dbReference type="Gene3D" id="3.30.730.10">
    <property type="entry name" value="AP2/ERF domain"/>
    <property type="match status" value="1"/>
</dbReference>
<dbReference type="SMART" id="SM00380">
    <property type="entry name" value="AP2"/>
    <property type="match status" value="1"/>
</dbReference>
<organism evidence="10 11">
    <name type="scientific">Amborella trichopoda</name>
    <dbReference type="NCBI Taxonomy" id="13333"/>
    <lineage>
        <taxon>Eukaryota</taxon>
        <taxon>Viridiplantae</taxon>
        <taxon>Streptophyta</taxon>
        <taxon>Embryophyta</taxon>
        <taxon>Tracheophyta</taxon>
        <taxon>Spermatophyta</taxon>
        <taxon>Magnoliopsida</taxon>
        <taxon>Amborellales</taxon>
        <taxon>Amborellaceae</taxon>
        <taxon>Amborella</taxon>
    </lineage>
</organism>
<keyword evidence="2" id="KW-0805">Transcription regulation</keyword>
<dbReference type="GO" id="GO:0003700">
    <property type="term" value="F:DNA-binding transcription factor activity"/>
    <property type="evidence" value="ECO:0007669"/>
    <property type="project" value="InterPro"/>
</dbReference>
<dbReference type="PROSITE" id="PS51032">
    <property type="entry name" value="AP2_ERF"/>
    <property type="match status" value="1"/>
</dbReference>
<dbReference type="GO" id="GO:0003677">
    <property type="term" value="F:DNA binding"/>
    <property type="evidence" value="ECO:0007669"/>
    <property type="project" value="UniProtKB-KW"/>
</dbReference>
<evidence type="ECO:0000256" key="1">
    <source>
        <dbReference type="ARBA" id="ARBA00004123"/>
    </source>
</evidence>
<dbReference type="InterPro" id="IPR001471">
    <property type="entry name" value="AP2/ERF_dom"/>
</dbReference>
<dbReference type="Proteomes" id="UP000017836">
    <property type="component" value="Unassembled WGS sequence"/>
</dbReference>
<gene>
    <name evidence="10" type="ORF">AMTR_s00007p00268280</name>
</gene>
<dbReference type="OrthoDB" id="1918918at2759"/>
<evidence type="ECO:0000256" key="2">
    <source>
        <dbReference type="ARBA" id="ARBA00023015"/>
    </source>
</evidence>
<evidence type="ECO:0000313" key="10">
    <source>
        <dbReference type="EMBL" id="ERN05580.1"/>
    </source>
</evidence>
<proteinExistence type="inferred from homology"/>
<name>W1PET2_AMBTC</name>
<evidence type="ECO:0000313" key="11">
    <source>
        <dbReference type="Proteomes" id="UP000017836"/>
    </source>
</evidence>
<dbReference type="CDD" id="cd00018">
    <property type="entry name" value="AP2"/>
    <property type="match status" value="1"/>
</dbReference>
<feature type="compositionally biased region" description="Polar residues" evidence="8">
    <location>
        <begin position="131"/>
        <end position="140"/>
    </location>
</feature>
<evidence type="ECO:0000256" key="4">
    <source>
        <dbReference type="ARBA" id="ARBA00023159"/>
    </source>
</evidence>